<feature type="transmembrane region" description="Helical" evidence="1">
    <location>
        <begin position="961"/>
        <end position="981"/>
    </location>
</feature>
<feature type="transmembrane region" description="Helical" evidence="1">
    <location>
        <begin position="1131"/>
        <end position="1153"/>
    </location>
</feature>
<feature type="transmembrane region" description="Helical" evidence="1">
    <location>
        <begin position="1189"/>
        <end position="1208"/>
    </location>
</feature>
<feature type="signal peptide" evidence="2">
    <location>
        <begin position="1"/>
        <end position="22"/>
    </location>
</feature>
<keyword evidence="2" id="KW-0732">Signal</keyword>
<proteinExistence type="predicted"/>
<dbReference type="Proteomes" id="UP000265618">
    <property type="component" value="Unassembled WGS sequence"/>
</dbReference>
<sequence>MYRAVSGLALLFTLLICRPAVCCTLEKGFQRVELGETEERIVFAPFNSVTDLSMPSPLVYPALEGCRGFGRYVAVSPDYVVAWVWCDYGSQGAVLVYRYDSEGDTYECIGTLSPPTGTAYTDVYAISSEYLVVGYTALRGSQGLDVYALSGGEWTLSSTLQPCEYRNYDPDTCYPYLPSSIWLDQDTLYTSYEGVLRVYTLTQSGHSLSLTIPLGCGEGDSIRSLGYDMVGGSIVAVCSPDLRVYETRLLVRIGSAGSDPALLSWVQAPGWDTSYGSECGGNVIGVDVDGGTVAIGCDLYFDGDSTGVVKVYGEREGGGGGQSRDGEWVLDQTLTGTGERHDNYAFDISLSGGVLAVGSYGVEAEESSEGQAYLYMDQGGQWQSVATLSGAEAYMELGYNLGLLEWSAEGERVSGPGEVAGRLFWVTTNLDLDPTSSSDNLRLSVFRSNPSVWQASYQYEVESGNAWVGLDVYAEGGVGLPSAVVLTASRGGAYPVPYDPQSSSWHTDTEWLVPGEVVCVRATVEERHSAAEVVADYITEHTACVSLPHSYPHPAQGVVSVVVLGERYSVGDTLTITLGTDATTHTATVADSGPDGALVAVLDTPASVPAGWQAGADASSPLPVPVSVSDADGYETESGVVWVSPASAPTPPVPVSGALLTQDFSGVMTRGSCADLEVALYDKSGTPVTCGVEGISFNPLKAEPYFLYPLADTGSCTLRVCVPQDAPVSMAFDILYDGTVLVPLPVTVGTMAVLVICVCAGAALLLAVSVLLCRGTPPKGKDLSPTHNAQPSIGASEGVPAPYRRNYGTTRQQVVTLTVVVVMSLFKVVILAGDFFVILSLVGLFMPVRLSPTLYDIPVVSTALAVADALNALTTGVTTVVGESGVSDTGLCLGYALCCVVVVGVSLLNWGFGVAQDRLTPLIRAVLWPVFYAFNECIEVLVTVMTTVAVAHISSGDVTNAFMGCFALCTGVAVVLTAHMGKEIRTLVQGMALTAGGSWKRGIAIMSALNTKWNAVTAIMGEFRYFPRHRNHVTLFFTTNVLLFGMLTYWTVMCYYVADAAYMMWLMGTLPLEYVLFMVWGLTQPQAVKQKHPRLAKTIPFLIVVYYNIALFLYLLCWVVVPVVLVTCFVAHLLLSPIISTVLWTMPSVVGVYPPLDTLSDRRRIGASTILSCLLVLSISISGYSLSPIPVAVITGLVTINCLLTWVLRDDALFSPFHSLPSIVRKASLSDARAEREVDLSLTVKSSAFGLIPIFGPLFVITADLLNSPPLLVPGQTPSRVNYCTNLASLVAMFAIVLLGDYTPIAYLAVAVFAVLQVFDAYQEGREVAELKRFTWGELVGRPSPADRERLYVAQMERDAALGDAIVQVPMPAAIKGNPTVTARDVV</sequence>
<reference evidence="3 4" key="1">
    <citation type="journal article" date="2018" name="PLoS ONE">
        <title>The draft genome of Kipferlia bialata reveals reductive genome evolution in fornicate parasites.</title>
        <authorList>
            <person name="Tanifuji G."/>
            <person name="Takabayashi S."/>
            <person name="Kume K."/>
            <person name="Takagi M."/>
            <person name="Nakayama T."/>
            <person name="Kamikawa R."/>
            <person name="Inagaki Y."/>
            <person name="Hashimoto T."/>
        </authorList>
    </citation>
    <scope>NUCLEOTIDE SEQUENCE [LARGE SCALE GENOMIC DNA]</scope>
    <source>
        <strain evidence="3">NY0173</strain>
    </source>
</reference>
<feature type="transmembrane region" description="Helical" evidence="1">
    <location>
        <begin position="1104"/>
        <end position="1125"/>
    </location>
</feature>
<comment type="caution">
    <text evidence="3">The sequence shown here is derived from an EMBL/GenBank/DDBJ whole genome shotgun (WGS) entry which is preliminary data.</text>
</comment>
<accession>A0A9K3GJI0</accession>
<evidence type="ECO:0000313" key="4">
    <source>
        <dbReference type="Proteomes" id="UP000265618"/>
    </source>
</evidence>
<feature type="transmembrane region" description="Helical" evidence="1">
    <location>
        <begin position="1165"/>
        <end position="1183"/>
    </location>
</feature>
<evidence type="ECO:0000256" key="1">
    <source>
        <dbReference type="SAM" id="Phobius"/>
    </source>
</evidence>
<keyword evidence="1" id="KW-0812">Transmembrane</keyword>
<evidence type="ECO:0000256" key="2">
    <source>
        <dbReference type="SAM" id="SignalP"/>
    </source>
</evidence>
<keyword evidence="4" id="KW-1185">Reference proteome</keyword>
<organism evidence="3 4">
    <name type="scientific">Kipferlia bialata</name>
    <dbReference type="NCBI Taxonomy" id="797122"/>
    <lineage>
        <taxon>Eukaryota</taxon>
        <taxon>Metamonada</taxon>
        <taxon>Carpediemonas-like organisms</taxon>
        <taxon>Kipferlia</taxon>
    </lineage>
</organism>
<feature type="transmembrane region" description="Helical" evidence="1">
    <location>
        <begin position="1305"/>
        <end position="1322"/>
    </location>
</feature>
<keyword evidence="1" id="KW-0472">Membrane</keyword>
<feature type="transmembrane region" description="Helical" evidence="1">
    <location>
        <begin position="814"/>
        <end position="846"/>
    </location>
</feature>
<protein>
    <submittedName>
        <fullName evidence="3">Uncharacterized protein</fullName>
    </submittedName>
</protein>
<feature type="transmembrane region" description="Helical" evidence="1">
    <location>
        <begin position="1033"/>
        <end position="1058"/>
    </location>
</feature>
<dbReference type="EMBL" id="BDIP01001863">
    <property type="protein sequence ID" value="GIQ85288.1"/>
    <property type="molecule type" value="Genomic_DNA"/>
</dbReference>
<gene>
    <name evidence="3" type="ORF">KIPB_006927</name>
</gene>
<name>A0A9K3GJI0_9EUKA</name>
<evidence type="ECO:0000313" key="3">
    <source>
        <dbReference type="EMBL" id="GIQ85288.1"/>
    </source>
</evidence>
<feature type="transmembrane region" description="Helical" evidence="1">
    <location>
        <begin position="1064"/>
        <end position="1083"/>
    </location>
</feature>
<keyword evidence="1" id="KW-1133">Transmembrane helix</keyword>
<feature type="transmembrane region" description="Helical" evidence="1">
    <location>
        <begin position="751"/>
        <end position="773"/>
    </location>
</feature>
<feature type="transmembrane region" description="Helical" evidence="1">
    <location>
        <begin position="893"/>
        <end position="914"/>
    </location>
</feature>
<feature type="chain" id="PRO_5039894135" evidence="2">
    <location>
        <begin position="23"/>
        <end position="1387"/>
    </location>
</feature>
<feature type="transmembrane region" description="Helical" evidence="1">
    <location>
        <begin position="926"/>
        <end position="949"/>
    </location>
</feature>